<keyword evidence="1" id="KW-0472">Membrane</keyword>
<dbReference type="InterPro" id="IPR036397">
    <property type="entry name" value="RNaseH_sf"/>
</dbReference>
<name>A0A8R1HQ14_CAEJA</name>
<keyword evidence="1" id="KW-1133">Transmembrane helix</keyword>
<dbReference type="InterPro" id="IPR001888">
    <property type="entry name" value="Transposase_1"/>
</dbReference>
<dbReference type="GO" id="GO:0000271">
    <property type="term" value="P:polysaccharide biosynthetic process"/>
    <property type="evidence" value="ECO:0007669"/>
    <property type="project" value="TreeGrafter"/>
</dbReference>
<dbReference type="InterPro" id="IPR050879">
    <property type="entry name" value="Acyltransferase_3"/>
</dbReference>
<evidence type="ECO:0000256" key="1">
    <source>
        <dbReference type="SAM" id="Phobius"/>
    </source>
</evidence>
<evidence type="ECO:0000313" key="3">
    <source>
        <dbReference type="Proteomes" id="UP000005237"/>
    </source>
</evidence>
<protein>
    <submittedName>
        <fullName evidence="2">SGNH domain-containing protein</fullName>
    </submittedName>
</protein>
<dbReference type="GO" id="GO:0016020">
    <property type="term" value="C:membrane"/>
    <property type="evidence" value="ECO:0007669"/>
    <property type="project" value="TreeGrafter"/>
</dbReference>
<dbReference type="PANTHER" id="PTHR23028:SF118">
    <property type="entry name" value="ACYL_TRANSF_3 DOMAIN-CONTAINING PROTEIN"/>
    <property type="match status" value="1"/>
</dbReference>
<feature type="transmembrane region" description="Helical" evidence="1">
    <location>
        <begin position="91"/>
        <end position="108"/>
    </location>
</feature>
<reference evidence="2" key="2">
    <citation type="submission" date="2022-06" db="UniProtKB">
        <authorList>
            <consortium name="EnsemblMetazoa"/>
        </authorList>
    </citation>
    <scope>IDENTIFICATION</scope>
    <source>
        <strain evidence="2">DF5081</strain>
    </source>
</reference>
<dbReference type="Gene3D" id="3.30.420.10">
    <property type="entry name" value="Ribonuclease H-like superfamily/Ribonuclease H"/>
    <property type="match status" value="2"/>
</dbReference>
<dbReference type="AlphaFoldDB" id="A0A8R1HQ14"/>
<accession>A0A8R1HQ14</accession>
<keyword evidence="1" id="KW-0812">Transmembrane</keyword>
<feature type="transmembrane region" description="Helical" evidence="1">
    <location>
        <begin position="60"/>
        <end position="85"/>
    </location>
</feature>
<proteinExistence type="predicted"/>
<dbReference type="GO" id="GO:0003676">
    <property type="term" value="F:nucleic acid binding"/>
    <property type="evidence" value="ECO:0007669"/>
    <property type="project" value="InterPro"/>
</dbReference>
<reference evidence="3" key="1">
    <citation type="submission" date="2010-08" db="EMBL/GenBank/DDBJ databases">
        <authorList>
            <consortium name="Caenorhabditis japonica Sequencing Consortium"/>
            <person name="Wilson R.K."/>
        </authorList>
    </citation>
    <scope>NUCLEOTIDE SEQUENCE [LARGE SCALE GENOMIC DNA]</scope>
    <source>
        <strain evidence="3">DF5081</strain>
    </source>
</reference>
<dbReference type="Proteomes" id="UP000005237">
    <property type="component" value="Unassembled WGS sequence"/>
</dbReference>
<keyword evidence="3" id="KW-1185">Reference proteome</keyword>
<sequence>MLIYLHAVSPSIPHTSNDSYKLLKTCEDEEAILQSSDENDDIEVIIRSPPPPSCGPFSKYCFLIPIAFIVTYPIEMFPILVRWYLKLSNTQITLLILILFFSNAILINKDALQDQIYLKVIPNEAAQSSNTVERLDKVTPNMTFDDAIEKNSIWNKYDLEAMIQPGCIKRTPGHDRWCDYEVKGIRMFDFQNRIQNIGCEPLAATPKDKGCVKKLAEFVKFIESAKPDYAFMFTRFFAVADPFDKNNTDLEKDRTYLEMRSQLNKFLPSIKKKLFILDSFPRAKSSYIGNIAKDLKKGKKIEEVSRAVWIPRGEEPPVQPKANLHEKKCLLSCFWDAKDMLYYELLPQGRTVNATTYSNQLASLALALRENRPLKLFLKEKRFAKYEALKMTVFDFFDSQSAAFGKKGIDDLPERWLTVVTNDGQYIVY</sequence>
<dbReference type="EnsemblMetazoa" id="CJA03636a.1">
    <property type="protein sequence ID" value="CJA03636a.1"/>
    <property type="gene ID" value="WBGene00122840"/>
</dbReference>
<dbReference type="PANTHER" id="PTHR23028">
    <property type="entry name" value="ACETYLTRANSFERASE"/>
    <property type="match status" value="1"/>
</dbReference>
<evidence type="ECO:0000313" key="2">
    <source>
        <dbReference type="EnsemblMetazoa" id="CJA03636a.1"/>
    </source>
</evidence>
<dbReference type="Pfam" id="PF01359">
    <property type="entry name" value="Transposase_1"/>
    <property type="match status" value="1"/>
</dbReference>
<organism evidence="2 3">
    <name type="scientific">Caenorhabditis japonica</name>
    <dbReference type="NCBI Taxonomy" id="281687"/>
    <lineage>
        <taxon>Eukaryota</taxon>
        <taxon>Metazoa</taxon>
        <taxon>Ecdysozoa</taxon>
        <taxon>Nematoda</taxon>
        <taxon>Chromadorea</taxon>
        <taxon>Rhabditida</taxon>
        <taxon>Rhabditina</taxon>
        <taxon>Rhabditomorpha</taxon>
        <taxon>Rhabditoidea</taxon>
        <taxon>Rhabditidae</taxon>
        <taxon>Peloderinae</taxon>
        <taxon>Caenorhabditis</taxon>
    </lineage>
</organism>